<comment type="cofactor">
    <cofactor evidence="1">
        <name>Mn(2+)</name>
        <dbReference type="ChEBI" id="CHEBI:29035"/>
    </cofactor>
</comment>
<keyword evidence="10" id="KW-0269">Exonuclease</keyword>
<keyword evidence="5" id="KW-0227">DNA damage</keyword>
<keyword evidence="8" id="KW-0234">DNA repair</keyword>
<evidence type="ECO:0000256" key="5">
    <source>
        <dbReference type="ARBA" id="ARBA00022763"/>
    </source>
</evidence>
<dbReference type="RefSeq" id="WP_089324046.1">
    <property type="nucleotide sequence ID" value="NZ_FZOR01000001.1"/>
</dbReference>
<dbReference type="GO" id="GO:0004519">
    <property type="term" value="F:endonuclease activity"/>
    <property type="evidence" value="ECO:0007669"/>
    <property type="project" value="UniProtKB-KW"/>
</dbReference>
<name>A0A239CB56_9ACTN</name>
<evidence type="ECO:0000256" key="4">
    <source>
        <dbReference type="ARBA" id="ARBA00022723"/>
    </source>
</evidence>
<keyword evidence="7" id="KW-0460">Magnesium</keyword>
<sequence length="245" mass="25978">MPGGEGAAGSGGPVAVRLVSYNIRSLRDDAAAVARVVRGAGPDVLCLQEVPRFRAWRLRRRRLARACGLRIAAGRRACGLAVLTAPHVRRVAREFHLLTPDKGLHRRALAIAVLEAGGARLIAASTHLDLEPGPRERHVHEILAHLDRARARHGAPVVLAGDVNEEPGGAAWDLLAGRFRDAGAVARAGGELTFPSRNPSRRIDGVFADPAIGVAACGVPEDEALARDYPAATDHRPVLADLRLG</sequence>
<accession>A0A239CB56</accession>
<evidence type="ECO:0000256" key="8">
    <source>
        <dbReference type="ARBA" id="ARBA00023204"/>
    </source>
</evidence>
<protein>
    <submittedName>
        <fullName evidence="10">Metal-dependent hydrolase, endonuclease/exonuclease/phosphatase family</fullName>
    </submittedName>
</protein>
<keyword evidence="11" id="KW-1185">Reference proteome</keyword>
<dbReference type="EMBL" id="FZOR01000001">
    <property type="protein sequence ID" value="SNS17320.1"/>
    <property type="molecule type" value="Genomic_DNA"/>
</dbReference>
<evidence type="ECO:0000259" key="9">
    <source>
        <dbReference type="Pfam" id="PF03372"/>
    </source>
</evidence>
<keyword evidence="10" id="KW-0255">Endonuclease</keyword>
<dbReference type="InterPro" id="IPR005135">
    <property type="entry name" value="Endo/exonuclease/phosphatase"/>
</dbReference>
<dbReference type="PANTHER" id="PTHR15822">
    <property type="entry name" value="TRAF AND TNF RECEPTOR-ASSOCIATED PROTEIN"/>
    <property type="match status" value="1"/>
</dbReference>
<dbReference type="OrthoDB" id="3820230at2"/>
<evidence type="ECO:0000256" key="3">
    <source>
        <dbReference type="ARBA" id="ARBA00022722"/>
    </source>
</evidence>
<organism evidence="10 11">
    <name type="scientific">Actinomadura meyerae</name>
    <dbReference type="NCBI Taxonomy" id="240840"/>
    <lineage>
        <taxon>Bacteria</taxon>
        <taxon>Bacillati</taxon>
        <taxon>Actinomycetota</taxon>
        <taxon>Actinomycetes</taxon>
        <taxon>Streptosporangiales</taxon>
        <taxon>Thermomonosporaceae</taxon>
        <taxon>Actinomadura</taxon>
    </lineage>
</organism>
<dbReference type="Pfam" id="PF03372">
    <property type="entry name" value="Exo_endo_phos"/>
    <property type="match status" value="1"/>
</dbReference>
<evidence type="ECO:0000256" key="2">
    <source>
        <dbReference type="ARBA" id="ARBA00001946"/>
    </source>
</evidence>
<gene>
    <name evidence="10" type="ORF">SAMN05443665_1001322</name>
</gene>
<dbReference type="GO" id="GO:0004527">
    <property type="term" value="F:exonuclease activity"/>
    <property type="evidence" value="ECO:0007669"/>
    <property type="project" value="UniProtKB-KW"/>
</dbReference>
<dbReference type="GO" id="GO:0006281">
    <property type="term" value="P:DNA repair"/>
    <property type="evidence" value="ECO:0007669"/>
    <property type="project" value="UniProtKB-KW"/>
</dbReference>
<reference evidence="10 11" key="1">
    <citation type="submission" date="2017-06" db="EMBL/GenBank/DDBJ databases">
        <authorList>
            <person name="Kim H.J."/>
            <person name="Triplett B.A."/>
        </authorList>
    </citation>
    <scope>NUCLEOTIDE SEQUENCE [LARGE SCALE GENOMIC DNA]</scope>
    <source>
        <strain evidence="10 11">DSM 44715</strain>
    </source>
</reference>
<feature type="domain" description="Endonuclease/exonuclease/phosphatase" evidence="9">
    <location>
        <begin position="19"/>
        <end position="235"/>
    </location>
</feature>
<keyword evidence="6 10" id="KW-0378">Hydrolase</keyword>
<evidence type="ECO:0000313" key="10">
    <source>
        <dbReference type="EMBL" id="SNS17320.1"/>
    </source>
</evidence>
<dbReference type="AlphaFoldDB" id="A0A239CB56"/>
<dbReference type="GO" id="GO:0046872">
    <property type="term" value="F:metal ion binding"/>
    <property type="evidence" value="ECO:0007669"/>
    <property type="project" value="UniProtKB-KW"/>
</dbReference>
<keyword evidence="4" id="KW-0479">Metal-binding</keyword>
<evidence type="ECO:0000256" key="7">
    <source>
        <dbReference type="ARBA" id="ARBA00022842"/>
    </source>
</evidence>
<evidence type="ECO:0000313" key="11">
    <source>
        <dbReference type="Proteomes" id="UP000198318"/>
    </source>
</evidence>
<evidence type="ECO:0000256" key="6">
    <source>
        <dbReference type="ARBA" id="ARBA00022801"/>
    </source>
</evidence>
<dbReference type="InterPro" id="IPR051547">
    <property type="entry name" value="TDP2-like"/>
</dbReference>
<dbReference type="InterPro" id="IPR036691">
    <property type="entry name" value="Endo/exonu/phosph_ase_sf"/>
</dbReference>
<dbReference type="Proteomes" id="UP000198318">
    <property type="component" value="Unassembled WGS sequence"/>
</dbReference>
<proteinExistence type="predicted"/>
<dbReference type="PANTHER" id="PTHR15822:SF4">
    <property type="entry name" value="TYROSYL-DNA PHOSPHODIESTERASE 2"/>
    <property type="match status" value="1"/>
</dbReference>
<dbReference type="Gene3D" id="3.60.10.10">
    <property type="entry name" value="Endonuclease/exonuclease/phosphatase"/>
    <property type="match status" value="1"/>
</dbReference>
<dbReference type="SUPFAM" id="SSF56219">
    <property type="entry name" value="DNase I-like"/>
    <property type="match status" value="1"/>
</dbReference>
<keyword evidence="3" id="KW-0540">Nuclease</keyword>
<evidence type="ECO:0000256" key="1">
    <source>
        <dbReference type="ARBA" id="ARBA00001936"/>
    </source>
</evidence>
<comment type="cofactor">
    <cofactor evidence="2">
        <name>Mg(2+)</name>
        <dbReference type="ChEBI" id="CHEBI:18420"/>
    </cofactor>
</comment>